<keyword evidence="4" id="KW-1185">Reference proteome</keyword>
<dbReference type="InterPro" id="IPR001623">
    <property type="entry name" value="DnaJ_domain"/>
</dbReference>
<reference evidence="3 4" key="1">
    <citation type="journal article" date="2013" name="Int. J. Syst. Evol. Microbiol.">
        <title>Roseomonas aerophila sp. nov., isolated from air.</title>
        <authorList>
            <person name="Kim S.J."/>
            <person name="Weon H.Y."/>
            <person name="Ahn J.H."/>
            <person name="Hong S.B."/>
            <person name="Seok S.J."/>
            <person name="Whang K.S."/>
            <person name="Kwon S.W."/>
        </authorList>
    </citation>
    <scope>NUCLEOTIDE SEQUENCE [LARGE SCALE GENOMIC DNA]</scope>
    <source>
        <strain evidence="3 4">NBRC 108923</strain>
    </source>
</reference>
<dbReference type="Pfam" id="PF00226">
    <property type="entry name" value="DnaJ"/>
    <property type="match status" value="1"/>
</dbReference>
<evidence type="ECO:0000259" key="2">
    <source>
        <dbReference type="PROSITE" id="PS50076"/>
    </source>
</evidence>
<dbReference type="PANTHER" id="PTHR43096">
    <property type="entry name" value="DNAJ HOMOLOG 1, MITOCHONDRIAL-RELATED"/>
    <property type="match status" value="1"/>
</dbReference>
<feature type="compositionally biased region" description="Basic and acidic residues" evidence="1">
    <location>
        <begin position="40"/>
        <end position="50"/>
    </location>
</feature>
<accession>A0ABR7RRU5</accession>
<dbReference type="SMART" id="SM00271">
    <property type="entry name" value="DnaJ"/>
    <property type="match status" value="1"/>
</dbReference>
<dbReference type="CDD" id="cd06257">
    <property type="entry name" value="DnaJ"/>
    <property type="match status" value="1"/>
</dbReference>
<dbReference type="InterPro" id="IPR002939">
    <property type="entry name" value="DnaJ_C"/>
</dbReference>
<proteinExistence type="predicted"/>
<dbReference type="PRINTS" id="PR00625">
    <property type="entry name" value="JDOMAIN"/>
</dbReference>
<dbReference type="EMBL" id="JACTVA010000052">
    <property type="protein sequence ID" value="MBC9209345.1"/>
    <property type="molecule type" value="Genomic_DNA"/>
</dbReference>
<organism evidence="3 4">
    <name type="scientific">Teichococcus aerophilus</name>
    <dbReference type="NCBI Taxonomy" id="1224513"/>
    <lineage>
        <taxon>Bacteria</taxon>
        <taxon>Pseudomonadati</taxon>
        <taxon>Pseudomonadota</taxon>
        <taxon>Alphaproteobacteria</taxon>
        <taxon>Acetobacterales</taxon>
        <taxon>Roseomonadaceae</taxon>
        <taxon>Roseomonas</taxon>
    </lineage>
</organism>
<sequence length="312" mass="33004">MAKDPYEALGVARGATEAEIRSAYRKLAKRYHPDMNPGDKAAEERFKEASAAHTLLSDTEKRARYDRGEIDASGQEQGFGGFGGGGARYGSSPFGGGGTAGGQGFGSGEDFSDIFSELFGRSRSSGGGGATRPMRGQDQSYRLRVDFLDAVRGATQRLTLPDGRSLEVKVPAGIEDGQTMRLKGQGGPGMNGGPAGDALIEIQVAPHKLFRREGRDIHVEVPVTLAEAVLGGKITVPTPSGDVTVNVPKHSDSGTRLRLRGKGVAARGSHAAGDQYVTLKLVAGTVDAELEAALREWADRHVAYDPRRDLVD</sequence>
<protein>
    <submittedName>
        <fullName evidence="3">J domain-containing protein</fullName>
    </submittedName>
</protein>
<name>A0ABR7RRU5_9PROT</name>
<dbReference type="CDD" id="cd10747">
    <property type="entry name" value="DnaJ_C"/>
    <property type="match status" value="1"/>
</dbReference>
<dbReference type="PROSITE" id="PS50076">
    <property type="entry name" value="DNAJ_2"/>
    <property type="match status" value="1"/>
</dbReference>
<dbReference type="SUPFAM" id="SSF46565">
    <property type="entry name" value="Chaperone J-domain"/>
    <property type="match status" value="1"/>
</dbReference>
<evidence type="ECO:0000313" key="4">
    <source>
        <dbReference type="Proteomes" id="UP000626026"/>
    </source>
</evidence>
<dbReference type="Gene3D" id="1.10.287.110">
    <property type="entry name" value="DnaJ domain"/>
    <property type="match status" value="1"/>
</dbReference>
<dbReference type="InterPro" id="IPR008971">
    <property type="entry name" value="HSP40/DnaJ_pept-bd"/>
</dbReference>
<feature type="region of interest" description="Disordered" evidence="1">
    <location>
        <begin position="31"/>
        <end position="107"/>
    </location>
</feature>
<gene>
    <name evidence="3" type="ORF">IBL26_21040</name>
</gene>
<dbReference type="InterPro" id="IPR036869">
    <property type="entry name" value="J_dom_sf"/>
</dbReference>
<feature type="compositionally biased region" description="Basic and acidic residues" evidence="1">
    <location>
        <begin position="58"/>
        <end position="70"/>
    </location>
</feature>
<evidence type="ECO:0000256" key="1">
    <source>
        <dbReference type="SAM" id="MobiDB-lite"/>
    </source>
</evidence>
<dbReference type="PANTHER" id="PTHR43096:SF10">
    <property type="entry name" value="CHAPERONE PROTEIN DNAJ A6, CHLOROPLASTIC"/>
    <property type="match status" value="1"/>
</dbReference>
<evidence type="ECO:0000313" key="3">
    <source>
        <dbReference type="EMBL" id="MBC9209345.1"/>
    </source>
</evidence>
<dbReference type="SUPFAM" id="SSF49493">
    <property type="entry name" value="HSP40/DnaJ peptide-binding domain"/>
    <property type="match status" value="2"/>
</dbReference>
<comment type="caution">
    <text evidence="3">The sequence shown here is derived from an EMBL/GenBank/DDBJ whole genome shotgun (WGS) entry which is preliminary data.</text>
</comment>
<dbReference type="Proteomes" id="UP000626026">
    <property type="component" value="Unassembled WGS sequence"/>
</dbReference>
<feature type="compositionally biased region" description="Gly residues" evidence="1">
    <location>
        <begin position="77"/>
        <end position="107"/>
    </location>
</feature>
<dbReference type="RefSeq" id="WP_187786483.1">
    <property type="nucleotide sequence ID" value="NZ_JACTVA010000052.1"/>
</dbReference>
<feature type="domain" description="J" evidence="2">
    <location>
        <begin position="4"/>
        <end position="69"/>
    </location>
</feature>
<dbReference type="Pfam" id="PF01556">
    <property type="entry name" value="DnaJ_C"/>
    <property type="match status" value="1"/>
</dbReference>
<dbReference type="Gene3D" id="2.60.260.20">
    <property type="entry name" value="Urease metallochaperone UreE, N-terminal domain"/>
    <property type="match status" value="2"/>
</dbReference>